<sequence>MKKKLTLFVATIAILFTACSKDGADPVISDSGWFFNGVAHFVVTSARTEPTGTAAGKIVFRDSNKDRNATLTVYFKAIPQTAGVYNLVQGVGAGLAANEIAVSATQQATSSNVAYAGAAGVKVQVSITDAGKIKVDIPEITLTSTSGTDTYKLSAFASER</sequence>
<dbReference type="EMBL" id="QWDC01000002">
    <property type="protein sequence ID" value="RFZ92564.1"/>
    <property type="molecule type" value="Genomic_DNA"/>
</dbReference>
<protein>
    <recommendedName>
        <fullName evidence="4">DUF4843 domain-containing protein</fullName>
    </recommendedName>
</protein>
<dbReference type="RefSeq" id="WP_117392273.1">
    <property type="nucleotide sequence ID" value="NZ_QWDC01000002.1"/>
</dbReference>
<proteinExistence type="predicted"/>
<gene>
    <name evidence="2" type="ORF">D0C36_14180</name>
</gene>
<comment type="caution">
    <text evidence="2">The sequence shown here is derived from an EMBL/GenBank/DDBJ whole genome shotgun (WGS) entry which is preliminary data.</text>
</comment>
<reference evidence="2 3" key="1">
    <citation type="submission" date="2018-08" db="EMBL/GenBank/DDBJ databases">
        <title>Mucilaginibacter sp. MYSH2.</title>
        <authorList>
            <person name="Seo T."/>
        </authorList>
    </citation>
    <scope>NUCLEOTIDE SEQUENCE [LARGE SCALE GENOMIC DNA]</scope>
    <source>
        <strain evidence="2 3">MYSH2</strain>
    </source>
</reference>
<feature type="chain" id="PRO_5016911134" description="DUF4843 domain-containing protein" evidence="1">
    <location>
        <begin position="21"/>
        <end position="160"/>
    </location>
</feature>
<feature type="signal peptide" evidence="1">
    <location>
        <begin position="1"/>
        <end position="20"/>
    </location>
</feature>
<dbReference type="AlphaFoldDB" id="A0A372NU72"/>
<dbReference type="PROSITE" id="PS51257">
    <property type="entry name" value="PROKAR_LIPOPROTEIN"/>
    <property type="match status" value="1"/>
</dbReference>
<keyword evidence="1" id="KW-0732">Signal</keyword>
<evidence type="ECO:0008006" key="4">
    <source>
        <dbReference type="Google" id="ProtNLM"/>
    </source>
</evidence>
<accession>A0A372NU72</accession>
<evidence type="ECO:0000256" key="1">
    <source>
        <dbReference type="SAM" id="SignalP"/>
    </source>
</evidence>
<evidence type="ECO:0000313" key="3">
    <source>
        <dbReference type="Proteomes" id="UP000264217"/>
    </source>
</evidence>
<dbReference type="OrthoDB" id="797516at2"/>
<dbReference type="Proteomes" id="UP000264217">
    <property type="component" value="Unassembled WGS sequence"/>
</dbReference>
<keyword evidence="3" id="KW-1185">Reference proteome</keyword>
<organism evidence="2 3">
    <name type="scientific">Mucilaginibacter conchicola</name>
    <dbReference type="NCBI Taxonomy" id="2303333"/>
    <lineage>
        <taxon>Bacteria</taxon>
        <taxon>Pseudomonadati</taxon>
        <taxon>Bacteroidota</taxon>
        <taxon>Sphingobacteriia</taxon>
        <taxon>Sphingobacteriales</taxon>
        <taxon>Sphingobacteriaceae</taxon>
        <taxon>Mucilaginibacter</taxon>
    </lineage>
</organism>
<name>A0A372NU72_9SPHI</name>
<evidence type="ECO:0000313" key="2">
    <source>
        <dbReference type="EMBL" id="RFZ92564.1"/>
    </source>
</evidence>